<feature type="domain" description="SLH" evidence="13">
    <location>
        <begin position="466"/>
        <end position="531"/>
    </location>
</feature>
<dbReference type="PANTHER" id="PTHR43806:SF11">
    <property type="entry name" value="CEREVISIN-RELATED"/>
    <property type="match status" value="1"/>
</dbReference>
<keyword evidence="7 9" id="KW-0720">Serine protease</keyword>
<evidence type="ECO:0000313" key="14">
    <source>
        <dbReference type="EMBL" id="GGG42861.1"/>
    </source>
</evidence>
<dbReference type="RefSeq" id="WP_229741467.1">
    <property type="nucleotide sequence ID" value="NZ_BMEQ01000001.1"/>
</dbReference>
<keyword evidence="15" id="KW-1185">Reference proteome</keyword>
<dbReference type="PROSITE" id="PS00138">
    <property type="entry name" value="SUBTILASE_SER"/>
    <property type="match status" value="1"/>
</dbReference>
<dbReference type="PRINTS" id="PR00723">
    <property type="entry name" value="SUBTILISIN"/>
</dbReference>
<dbReference type="Pfam" id="PF00395">
    <property type="entry name" value="SLH"/>
    <property type="match status" value="2"/>
</dbReference>
<dbReference type="EMBL" id="BMEQ01000001">
    <property type="protein sequence ID" value="GGG42861.1"/>
    <property type="molecule type" value="Genomic_DNA"/>
</dbReference>
<dbReference type="InterPro" id="IPR022398">
    <property type="entry name" value="Peptidase_S8_His-AS"/>
</dbReference>
<evidence type="ECO:0000256" key="10">
    <source>
        <dbReference type="RuleBase" id="RU003355"/>
    </source>
</evidence>
<sequence>MHRSLLPPALSALTLALVLGPVSPAAAVPVDPAPSAAPVDGTDLPEVTDRMIVKYETPLAQGEKDRVLEEAADAADVPEATDAVEIKTTVDGADVVELAGEISTGDAEKLAEEIAADPAVAYAEPDRLVFTAEISTDPDLDRLGSTAAAAYDADYGYQWGMQALGTPMAWDTATGRGVTIGVVDTGMAYHPDLSPKIVGGYDFVSDPTISNDSDGRDPDATDPGTYSSAGQCWSGSAAMNSNWHGTHVAGIAAAARNSIGTVGVAPDARLLNARALGACGTGYVSDVAAAVVWLAGGAVAGVPAAPRRADVINMSLAFGGSCGPTFQSAVDTAYSRNIPVVVAAGNSGLNAYGYAPGNCYNVITTGAITSAGARASYSNWGAGVDIWAPGDGILSSGNSGTKGPSAANSTWLSGTSMAAPHVAGTVALMKQKNRHFTADQYKQLLLDSGDPFTEGKTLNTHDGLYITSVFKDVFWGAQFYDEIAWAHRRGISTGWVAANGARTYRPVQAINRDAMAAFLYRMAGSPAYTPPKVSPFKDVSTTQMYYKEMAWLRSEGISTGWRDGTYRPFEPIERDAMAAFLYRMAGSPAYSAPAVSPFKDVARGTQFYTEMSWLRARGISTGWTDGTYRPWQPINRDAMAAFLYRLAPLV</sequence>
<dbReference type="PROSITE" id="PS51892">
    <property type="entry name" value="SUBTILASE"/>
    <property type="match status" value="1"/>
</dbReference>
<dbReference type="Gene3D" id="3.40.50.200">
    <property type="entry name" value="Peptidase S8/S53 domain"/>
    <property type="match status" value="1"/>
</dbReference>
<dbReference type="PANTHER" id="PTHR43806">
    <property type="entry name" value="PEPTIDASE S8"/>
    <property type="match status" value="1"/>
</dbReference>
<dbReference type="GO" id="GO:0006508">
    <property type="term" value="P:proteolysis"/>
    <property type="evidence" value="ECO:0007669"/>
    <property type="project" value="UniProtKB-KW"/>
</dbReference>
<evidence type="ECO:0000256" key="4">
    <source>
        <dbReference type="ARBA" id="ARBA00022670"/>
    </source>
</evidence>
<evidence type="ECO:0000256" key="9">
    <source>
        <dbReference type="PROSITE-ProRule" id="PRU01240"/>
    </source>
</evidence>
<keyword evidence="3" id="KW-0964">Secreted</keyword>
<dbReference type="PROSITE" id="PS00137">
    <property type="entry name" value="SUBTILASE_HIS"/>
    <property type="match status" value="1"/>
</dbReference>
<feature type="signal peptide" evidence="12">
    <location>
        <begin position="1"/>
        <end position="27"/>
    </location>
</feature>
<dbReference type="Proteomes" id="UP000638848">
    <property type="component" value="Unassembled WGS sequence"/>
</dbReference>
<comment type="caution">
    <text evidence="14">The sequence shown here is derived from an EMBL/GenBank/DDBJ whole genome shotgun (WGS) entry which is preliminary data.</text>
</comment>
<evidence type="ECO:0000256" key="3">
    <source>
        <dbReference type="ARBA" id="ARBA00022525"/>
    </source>
</evidence>
<comment type="subcellular location">
    <subcellularLocation>
        <location evidence="1">Secreted</location>
    </subcellularLocation>
</comment>
<dbReference type="GO" id="GO:0004252">
    <property type="term" value="F:serine-type endopeptidase activity"/>
    <property type="evidence" value="ECO:0007669"/>
    <property type="project" value="UniProtKB-UniRule"/>
</dbReference>
<dbReference type="GO" id="GO:0005576">
    <property type="term" value="C:extracellular region"/>
    <property type="evidence" value="ECO:0007669"/>
    <property type="project" value="UniProtKB-SubCell"/>
</dbReference>
<dbReference type="InterPro" id="IPR015500">
    <property type="entry name" value="Peptidase_S8_subtilisin-rel"/>
</dbReference>
<protein>
    <recommendedName>
        <fullName evidence="13">SLH domain-containing protein</fullName>
    </recommendedName>
</protein>
<dbReference type="InterPro" id="IPR023827">
    <property type="entry name" value="Peptidase_S8_Asp-AS"/>
</dbReference>
<dbReference type="AlphaFoldDB" id="A0A917GEX5"/>
<keyword evidence="5 12" id="KW-0732">Signal</keyword>
<keyword evidence="4 9" id="KW-0645">Protease</keyword>
<name>A0A917GEX5_9MICC</name>
<dbReference type="InterPro" id="IPR036852">
    <property type="entry name" value="Peptidase_S8/S53_dom_sf"/>
</dbReference>
<evidence type="ECO:0000256" key="11">
    <source>
        <dbReference type="SAM" id="MobiDB-lite"/>
    </source>
</evidence>
<dbReference type="InterPro" id="IPR000209">
    <property type="entry name" value="Peptidase_S8/S53_dom"/>
</dbReference>
<accession>A0A917GEX5</accession>
<evidence type="ECO:0000256" key="1">
    <source>
        <dbReference type="ARBA" id="ARBA00004613"/>
    </source>
</evidence>
<evidence type="ECO:0000256" key="12">
    <source>
        <dbReference type="SAM" id="SignalP"/>
    </source>
</evidence>
<feature type="active site" description="Charge relay system" evidence="9">
    <location>
        <position position="184"/>
    </location>
</feature>
<keyword evidence="8" id="KW-0865">Zymogen</keyword>
<feature type="domain" description="SLH" evidence="13">
    <location>
        <begin position="532"/>
        <end position="595"/>
    </location>
</feature>
<dbReference type="InterPro" id="IPR023828">
    <property type="entry name" value="Peptidase_S8_Ser-AS"/>
</dbReference>
<evidence type="ECO:0000256" key="6">
    <source>
        <dbReference type="ARBA" id="ARBA00022801"/>
    </source>
</evidence>
<dbReference type="SUPFAM" id="SSF52743">
    <property type="entry name" value="Subtilisin-like"/>
    <property type="match status" value="1"/>
</dbReference>
<dbReference type="Pfam" id="PF00082">
    <property type="entry name" value="Peptidase_S8"/>
    <property type="match status" value="1"/>
</dbReference>
<dbReference type="PROSITE" id="PS00136">
    <property type="entry name" value="SUBTILASE_ASP"/>
    <property type="match status" value="1"/>
</dbReference>
<evidence type="ECO:0000256" key="7">
    <source>
        <dbReference type="ARBA" id="ARBA00022825"/>
    </source>
</evidence>
<dbReference type="InterPro" id="IPR050131">
    <property type="entry name" value="Peptidase_S8_subtilisin-like"/>
</dbReference>
<evidence type="ECO:0000259" key="13">
    <source>
        <dbReference type="PROSITE" id="PS51272"/>
    </source>
</evidence>
<feature type="active site" description="Charge relay system" evidence="9">
    <location>
        <position position="416"/>
    </location>
</feature>
<evidence type="ECO:0000256" key="5">
    <source>
        <dbReference type="ARBA" id="ARBA00022729"/>
    </source>
</evidence>
<organism evidence="14 15">
    <name type="scientific">Kocuria dechangensis</name>
    <dbReference type="NCBI Taxonomy" id="1176249"/>
    <lineage>
        <taxon>Bacteria</taxon>
        <taxon>Bacillati</taxon>
        <taxon>Actinomycetota</taxon>
        <taxon>Actinomycetes</taxon>
        <taxon>Micrococcales</taxon>
        <taxon>Micrococcaceae</taxon>
        <taxon>Kocuria</taxon>
    </lineage>
</organism>
<dbReference type="FunFam" id="3.40.50.200:FF:000022">
    <property type="entry name" value="Extracellular protease"/>
    <property type="match status" value="1"/>
</dbReference>
<dbReference type="PROSITE" id="PS51272">
    <property type="entry name" value="SLH"/>
    <property type="match status" value="3"/>
</dbReference>
<evidence type="ECO:0000313" key="15">
    <source>
        <dbReference type="Proteomes" id="UP000638848"/>
    </source>
</evidence>
<dbReference type="InterPro" id="IPR034176">
    <property type="entry name" value="Peptidases_S8_13"/>
</dbReference>
<dbReference type="CDD" id="cd07496">
    <property type="entry name" value="Peptidases_S8_13"/>
    <property type="match status" value="1"/>
</dbReference>
<feature type="chain" id="PRO_5037884844" description="SLH domain-containing protein" evidence="12">
    <location>
        <begin position="28"/>
        <end position="650"/>
    </location>
</feature>
<feature type="region of interest" description="Disordered" evidence="11">
    <location>
        <begin position="208"/>
        <end position="228"/>
    </location>
</feature>
<evidence type="ECO:0000256" key="8">
    <source>
        <dbReference type="ARBA" id="ARBA00023145"/>
    </source>
</evidence>
<gene>
    <name evidence="14" type="ORF">GCM10011374_01550</name>
</gene>
<feature type="active site" description="Charge relay system" evidence="9">
    <location>
        <position position="244"/>
    </location>
</feature>
<reference evidence="14" key="2">
    <citation type="submission" date="2020-09" db="EMBL/GenBank/DDBJ databases">
        <authorList>
            <person name="Sun Q."/>
            <person name="Zhou Y."/>
        </authorList>
    </citation>
    <scope>NUCLEOTIDE SEQUENCE</scope>
    <source>
        <strain evidence="14">CGMCC 1.12187</strain>
    </source>
</reference>
<evidence type="ECO:0000256" key="2">
    <source>
        <dbReference type="ARBA" id="ARBA00011073"/>
    </source>
</evidence>
<keyword evidence="6 9" id="KW-0378">Hydrolase</keyword>
<dbReference type="InterPro" id="IPR001119">
    <property type="entry name" value="SLH_dom"/>
</dbReference>
<comment type="similarity">
    <text evidence="2 9 10">Belongs to the peptidase S8 family.</text>
</comment>
<feature type="domain" description="SLH" evidence="13">
    <location>
        <begin position="597"/>
        <end position="650"/>
    </location>
</feature>
<proteinExistence type="inferred from homology"/>
<reference evidence="14" key="1">
    <citation type="journal article" date="2014" name="Int. J. Syst. Evol. Microbiol.">
        <title>Complete genome sequence of Corynebacterium casei LMG S-19264T (=DSM 44701T), isolated from a smear-ripened cheese.</title>
        <authorList>
            <consortium name="US DOE Joint Genome Institute (JGI-PGF)"/>
            <person name="Walter F."/>
            <person name="Albersmeier A."/>
            <person name="Kalinowski J."/>
            <person name="Ruckert C."/>
        </authorList>
    </citation>
    <scope>NUCLEOTIDE SEQUENCE</scope>
    <source>
        <strain evidence="14">CGMCC 1.12187</strain>
    </source>
</reference>